<organism evidence="2 3">
    <name type="scientific">Hibiscus sabdariffa</name>
    <name type="common">roselle</name>
    <dbReference type="NCBI Taxonomy" id="183260"/>
    <lineage>
        <taxon>Eukaryota</taxon>
        <taxon>Viridiplantae</taxon>
        <taxon>Streptophyta</taxon>
        <taxon>Embryophyta</taxon>
        <taxon>Tracheophyta</taxon>
        <taxon>Spermatophyta</taxon>
        <taxon>Magnoliopsida</taxon>
        <taxon>eudicotyledons</taxon>
        <taxon>Gunneridae</taxon>
        <taxon>Pentapetalae</taxon>
        <taxon>rosids</taxon>
        <taxon>malvids</taxon>
        <taxon>Malvales</taxon>
        <taxon>Malvaceae</taxon>
        <taxon>Malvoideae</taxon>
        <taxon>Hibiscus</taxon>
    </lineage>
</organism>
<reference evidence="2 3" key="1">
    <citation type="journal article" date="2024" name="G3 (Bethesda)">
        <title>Genome assembly of Hibiscus sabdariffa L. provides insights into metabolisms of medicinal natural products.</title>
        <authorList>
            <person name="Kim T."/>
        </authorList>
    </citation>
    <scope>NUCLEOTIDE SEQUENCE [LARGE SCALE GENOMIC DNA]</scope>
    <source>
        <strain evidence="2">TK-2024</strain>
        <tissue evidence="2">Old leaves</tissue>
    </source>
</reference>
<dbReference type="InterPro" id="IPR053151">
    <property type="entry name" value="RNase_H-like"/>
</dbReference>
<protein>
    <recommendedName>
        <fullName evidence="1">RNase H type-1 domain-containing protein</fullName>
    </recommendedName>
</protein>
<evidence type="ECO:0000313" key="2">
    <source>
        <dbReference type="EMBL" id="KAK8974540.1"/>
    </source>
</evidence>
<dbReference type="PANTHER" id="PTHR47723:SF24">
    <property type="entry name" value="RNASE H TYPE-1 DOMAIN-CONTAINING PROTEIN"/>
    <property type="match status" value="1"/>
</dbReference>
<dbReference type="InterPro" id="IPR002156">
    <property type="entry name" value="RNaseH_domain"/>
</dbReference>
<sequence length="276" mass="30696">MFAENWGNTQAIRFQGVYQDRLDSLILCSEFMPSPVWKVITKLDVLPKVKIFAWRLGREGLLTESWICTVGLYTRLRPFCQSSIETTLHAFRKCGDSREALLMADIAPSLITSFVSGMLPWLEETAAQLSRPAFGYFITLLWNLWNPSYSTGRSATTTTLGLVAWSPPPLGTVTINTDGSFTADSGYLAGLTKVVFAKQATLLARLQLALEYGWPSVLLETDSTQTVNRLCRSSSSDMSIYGLSLESIRALFSTHPHIRLRFIPRSANRVALTLAS</sequence>
<dbReference type="InterPro" id="IPR044730">
    <property type="entry name" value="RNase_H-like_dom_plant"/>
</dbReference>
<proteinExistence type="predicted"/>
<evidence type="ECO:0000313" key="3">
    <source>
        <dbReference type="Proteomes" id="UP001396334"/>
    </source>
</evidence>
<feature type="domain" description="RNase H type-1" evidence="1">
    <location>
        <begin position="190"/>
        <end position="276"/>
    </location>
</feature>
<evidence type="ECO:0000259" key="1">
    <source>
        <dbReference type="Pfam" id="PF13456"/>
    </source>
</evidence>
<name>A0ABR2NEK4_9ROSI</name>
<accession>A0ABR2NEK4</accession>
<keyword evidence="3" id="KW-1185">Reference proteome</keyword>
<dbReference type="PANTHER" id="PTHR47723">
    <property type="entry name" value="OS05G0353850 PROTEIN"/>
    <property type="match status" value="1"/>
</dbReference>
<dbReference type="Proteomes" id="UP001396334">
    <property type="component" value="Unassembled WGS sequence"/>
</dbReference>
<dbReference type="Pfam" id="PF13456">
    <property type="entry name" value="RVT_3"/>
    <property type="match status" value="1"/>
</dbReference>
<gene>
    <name evidence="2" type="ORF">V6N11_053673</name>
</gene>
<comment type="caution">
    <text evidence="2">The sequence shown here is derived from an EMBL/GenBank/DDBJ whole genome shotgun (WGS) entry which is preliminary data.</text>
</comment>
<dbReference type="CDD" id="cd06222">
    <property type="entry name" value="RNase_H_like"/>
    <property type="match status" value="1"/>
</dbReference>
<dbReference type="EMBL" id="JBBPBN010000164">
    <property type="protein sequence ID" value="KAK8974540.1"/>
    <property type="molecule type" value="Genomic_DNA"/>
</dbReference>